<dbReference type="Gene3D" id="3.30.450.70">
    <property type="match status" value="1"/>
</dbReference>
<evidence type="ECO:0000313" key="11">
    <source>
        <dbReference type="Proteomes" id="UP000677054"/>
    </source>
</evidence>
<evidence type="ECO:0000256" key="4">
    <source>
        <dbReference type="ARBA" id="ARBA00022892"/>
    </source>
</evidence>
<evidence type="ECO:0000256" key="2">
    <source>
        <dbReference type="ARBA" id="ARBA00022448"/>
    </source>
</evidence>
<proteinExistence type="inferred from homology"/>
<dbReference type="GO" id="GO:0005794">
    <property type="term" value="C:Golgi apparatus"/>
    <property type="evidence" value="ECO:0007669"/>
    <property type="project" value="UniProtKB-SubCell"/>
</dbReference>
<keyword evidence="2 9" id="KW-0813">Transport</keyword>
<dbReference type="SUPFAM" id="SSF64356">
    <property type="entry name" value="SNARE-like"/>
    <property type="match status" value="1"/>
</dbReference>
<reference evidence="10" key="1">
    <citation type="submission" date="2020-11" db="EMBL/GenBank/DDBJ databases">
        <authorList>
            <person name="Tran Van P."/>
        </authorList>
    </citation>
    <scope>NUCLEOTIDE SEQUENCE</scope>
</reference>
<dbReference type="EMBL" id="CAJPEV010000378">
    <property type="protein sequence ID" value="CAG0884649.1"/>
    <property type="molecule type" value="Genomic_DNA"/>
</dbReference>
<sequence>MVILSIYIVSKSGGLIYHYDQNPPKVEVEKVYSYPLPFKLEVQNKKVIVTFGEQDAVRVGHAVLAINGVACNGLTLSDGKDIMELLNDPTQYPLNVKFGRPPISTNDKLFLASMFYPLFAIACQLSPEHGSSGIQVLEADTFRMHCFQTLTGVKFLVLADPKQTGVENLLRKIYELYADYALKNPFYSLEMPIRCELFEMNLQASLEQMEKGGLPGT</sequence>
<accession>A0A7R8X367</accession>
<dbReference type="InterPro" id="IPR007233">
    <property type="entry name" value="TRAPPC"/>
</dbReference>
<dbReference type="FunFam" id="3.30.450.70:FF:000009">
    <property type="entry name" value="Trafficking protein particle complex 4"/>
    <property type="match status" value="1"/>
</dbReference>
<dbReference type="Proteomes" id="UP000677054">
    <property type="component" value="Unassembled WGS sequence"/>
</dbReference>
<keyword evidence="5 9" id="KW-0333">Golgi apparatus</keyword>
<keyword evidence="3 9" id="KW-0256">Endoplasmic reticulum</keyword>
<comment type="subunit">
    <text evidence="8">Component of the multisubunit TRAPP (transport protein particle) complex, which includes at least TRAPPC2, TRAPPC2L, TRAPPC3, TRAPPC3L, TRAPPC4, TRAPPC5, TRAPPC8, TRAPPC9, TRAPPC10, TRAPPC11 and TRAPPC12. Interacts with SDC2.</text>
</comment>
<evidence type="ECO:0000256" key="5">
    <source>
        <dbReference type="ARBA" id="ARBA00023034"/>
    </source>
</evidence>
<evidence type="ECO:0000313" key="10">
    <source>
        <dbReference type="EMBL" id="CAD7243168.1"/>
    </source>
</evidence>
<evidence type="ECO:0000256" key="6">
    <source>
        <dbReference type="ARBA" id="ARBA00038179"/>
    </source>
</evidence>
<evidence type="ECO:0000256" key="1">
    <source>
        <dbReference type="ARBA" id="ARBA00004555"/>
    </source>
</evidence>
<evidence type="ECO:0000256" key="8">
    <source>
        <dbReference type="ARBA" id="ARBA00046941"/>
    </source>
</evidence>
<dbReference type="GO" id="GO:0006888">
    <property type="term" value="P:endoplasmic reticulum to Golgi vesicle-mediated transport"/>
    <property type="evidence" value="ECO:0007669"/>
    <property type="project" value="UniProtKB-UniRule"/>
</dbReference>
<dbReference type="SMART" id="SM01399">
    <property type="entry name" value="Sybindin"/>
    <property type="match status" value="1"/>
</dbReference>
<comment type="function">
    <text evidence="7">Core component of the TRAPP complexes which has a function of guanine nucleotide exchange factor activity for Rab1 GTPase. Plays a role in vesicular transport from endoplasmic reticulum to Golgi and autophagy. May play a role in dendrite postsynaptic membrane trafficking.</text>
</comment>
<organism evidence="10">
    <name type="scientific">Darwinula stevensoni</name>
    <dbReference type="NCBI Taxonomy" id="69355"/>
    <lineage>
        <taxon>Eukaryota</taxon>
        <taxon>Metazoa</taxon>
        <taxon>Ecdysozoa</taxon>
        <taxon>Arthropoda</taxon>
        <taxon>Crustacea</taxon>
        <taxon>Oligostraca</taxon>
        <taxon>Ostracoda</taxon>
        <taxon>Podocopa</taxon>
        <taxon>Podocopida</taxon>
        <taxon>Darwinulocopina</taxon>
        <taxon>Darwinuloidea</taxon>
        <taxon>Darwinulidae</taxon>
        <taxon>Darwinula</taxon>
    </lineage>
</organism>
<evidence type="ECO:0000256" key="7">
    <source>
        <dbReference type="ARBA" id="ARBA00046052"/>
    </source>
</evidence>
<evidence type="ECO:0000256" key="3">
    <source>
        <dbReference type="ARBA" id="ARBA00022824"/>
    </source>
</evidence>
<comment type="similarity">
    <text evidence="6">Belongs to the TRAPP small subunits family. TRAPPC4 subfamily.</text>
</comment>
<dbReference type="OrthoDB" id="246406at2759"/>
<protein>
    <recommendedName>
        <fullName evidence="9">Trafficking protein particle complex subunit</fullName>
    </recommendedName>
</protein>
<evidence type="ECO:0000256" key="9">
    <source>
        <dbReference type="RuleBase" id="RU366065"/>
    </source>
</evidence>
<comment type="subunit">
    <text evidence="9">Part of the multisubunit transport protein particle (TRAPP) complex.</text>
</comment>
<dbReference type="GO" id="GO:0030008">
    <property type="term" value="C:TRAPP complex"/>
    <property type="evidence" value="ECO:0007669"/>
    <property type="project" value="UniProtKB-UniRule"/>
</dbReference>
<comment type="subcellular location">
    <subcellularLocation>
        <location evidence="9">Endoplasmic reticulum</location>
    </subcellularLocation>
    <subcellularLocation>
        <location evidence="9">Golgi apparatus</location>
        <location evidence="9">cis-Golgi network</location>
    </subcellularLocation>
    <subcellularLocation>
        <location evidence="1">Golgi apparatus</location>
    </subcellularLocation>
</comment>
<dbReference type="EMBL" id="LR899895">
    <property type="protein sequence ID" value="CAD7243168.1"/>
    <property type="molecule type" value="Genomic_DNA"/>
</dbReference>
<dbReference type="PANTHER" id="PTHR23249">
    <property type="entry name" value="TRAFFICKING PROTEIN PARTICLE COMPLEX SUBUNIT"/>
    <property type="match status" value="1"/>
</dbReference>
<dbReference type="PANTHER" id="PTHR23249:SF15">
    <property type="entry name" value="TRAFFICKING PROTEIN PARTICLE COMPLEX SUBUNIT 4"/>
    <property type="match status" value="1"/>
</dbReference>
<gene>
    <name evidence="10" type="ORF">DSTB1V02_LOCUS3101</name>
</gene>
<dbReference type="GO" id="GO:0005783">
    <property type="term" value="C:endoplasmic reticulum"/>
    <property type="evidence" value="ECO:0007669"/>
    <property type="project" value="UniProtKB-SubCell"/>
</dbReference>
<dbReference type="Gene3D" id="2.30.42.40">
    <property type="match status" value="1"/>
</dbReference>
<dbReference type="AlphaFoldDB" id="A0A7R8X367"/>
<dbReference type="Pfam" id="PF04099">
    <property type="entry name" value="Sybindin"/>
    <property type="match status" value="1"/>
</dbReference>
<keyword evidence="11" id="KW-1185">Reference proteome</keyword>
<keyword evidence="4 9" id="KW-0931">ER-Golgi transport</keyword>
<dbReference type="InterPro" id="IPR011012">
    <property type="entry name" value="Longin-like_dom_sf"/>
</dbReference>
<name>A0A7R8X367_9CRUS</name>
<dbReference type="CDD" id="cd14856">
    <property type="entry name" value="TRAPPC4_synbindin"/>
    <property type="match status" value="1"/>
</dbReference>